<accession>A0A9W4U6L4</accession>
<dbReference type="EMBL" id="CAOQHR010000002">
    <property type="protein sequence ID" value="CAI6305554.1"/>
    <property type="molecule type" value="Genomic_DNA"/>
</dbReference>
<sequence>MRRPPRNLTGFVESNTLCCQYIAFILCYAHIIPHDLSVVSECMYECVHLTGIDMFYPPISIHLPVRMFVDVS</sequence>
<dbReference type="Proteomes" id="UP001152607">
    <property type="component" value="Unassembled WGS sequence"/>
</dbReference>
<dbReference type="AlphaFoldDB" id="A0A9W4U6L4"/>
<keyword evidence="2" id="KW-1185">Reference proteome</keyword>
<reference evidence="1" key="1">
    <citation type="submission" date="2023-01" db="EMBL/GenBank/DDBJ databases">
        <authorList>
            <person name="Van Ghelder C."/>
            <person name="Rancurel C."/>
        </authorList>
    </citation>
    <scope>NUCLEOTIDE SEQUENCE</scope>
    <source>
        <strain evidence="1">CNCM I-4278</strain>
    </source>
</reference>
<organism evidence="1 2">
    <name type="scientific">Periconia digitata</name>
    <dbReference type="NCBI Taxonomy" id="1303443"/>
    <lineage>
        <taxon>Eukaryota</taxon>
        <taxon>Fungi</taxon>
        <taxon>Dikarya</taxon>
        <taxon>Ascomycota</taxon>
        <taxon>Pezizomycotina</taxon>
        <taxon>Dothideomycetes</taxon>
        <taxon>Pleosporomycetidae</taxon>
        <taxon>Pleosporales</taxon>
        <taxon>Massarineae</taxon>
        <taxon>Periconiaceae</taxon>
        <taxon>Periconia</taxon>
    </lineage>
</organism>
<gene>
    <name evidence="1" type="ORF">PDIGIT_LOCUS3010</name>
</gene>
<protein>
    <submittedName>
        <fullName evidence="1">Uncharacterized protein</fullName>
    </submittedName>
</protein>
<name>A0A9W4U6L4_9PLEO</name>
<comment type="caution">
    <text evidence="1">The sequence shown here is derived from an EMBL/GenBank/DDBJ whole genome shotgun (WGS) entry which is preliminary data.</text>
</comment>
<evidence type="ECO:0000313" key="1">
    <source>
        <dbReference type="EMBL" id="CAI6305554.1"/>
    </source>
</evidence>
<evidence type="ECO:0000313" key="2">
    <source>
        <dbReference type="Proteomes" id="UP001152607"/>
    </source>
</evidence>
<proteinExistence type="predicted"/>